<sequence length="371" mass="41887">MGLSISLGLIRYVKRLVSKTGYTEFVDDKMDSTGTETTDVMDVSEGAENTGQVNGEMGSSGTTSLESNGEAIKRRKRRKKKKKPVEGVILNPHDNMEDAEIVDSELEDIPSSDIPVNMTIVRTLAQKLPIGNVEILNDHNGGDPKSNHVIRSRKMLLVLDVNGLLADIIQPPPKDRKSDINIKKRAIFKRPFLDDFLAFCFDKFEVAIWSSRTRKILVPVVDYLLGDLKDKLLFLWDLSHCTNSSARSLENAHKFIVFKNLQKIWEEFGPNLASENGYYDESNTLLLDDTPYKALLNSKHTGIFPLSYSYKDMNDNALGPDGDLRVYLEGIAATENVKMYVEQHQLGQHAIDETSPHWDFYSEALKDLQYI</sequence>
<comment type="subunit">
    <text evidence="1">Component of the TIM23 complex.</text>
</comment>
<feature type="compositionally biased region" description="Basic residues" evidence="2">
    <location>
        <begin position="73"/>
        <end position="83"/>
    </location>
</feature>
<feature type="domain" description="FCP1 homology" evidence="3">
    <location>
        <begin position="150"/>
        <end position="331"/>
    </location>
</feature>
<dbReference type="AlphaFoldDB" id="A0A2U1L6N7"/>
<dbReference type="Gene3D" id="3.40.50.1000">
    <property type="entry name" value="HAD superfamily/HAD-like"/>
    <property type="match status" value="1"/>
</dbReference>
<keyword evidence="1" id="KW-0809">Transit peptide</keyword>
<feature type="compositionally biased region" description="Polar residues" evidence="2">
    <location>
        <begin position="47"/>
        <end position="67"/>
    </location>
</feature>
<dbReference type="Proteomes" id="UP000245207">
    <property type="component" value="Unassembled WGS sequence"/>
</dbReference>
<dbReference type="GO" id="GO:0015031">
    <property type="term" value="P:protein transport"/>
    <property type="evidence" value="ECO:0007669"/>
    <property type="project" value="UniProtKB-KW"/>
</dbReference>
<keyword evidence="1" id="KW-0811">Translocation</keyword>
<dbReference type="InterPro" id="IPR036412">
    <property type="entry name" value="HAD-like_sf"/>
</dbReference>
<protein>
    <recommendedName>
        <fullName evidence="1">Mitochondrial import inner membrane translocase subunit TIM50</fullName>
    </recommendedName>
</protein>
<keyword evidence="1" id="KW-0653">Protein transport</keyword>
<reference evidence="4 5" key="1">
    <citation type="journal article" date="2018" name="Mol. Plant">
        <title>The genome of Artemisia annua provides insight into the evolution of Asteraceae family and artemisinin biosynthesis.</title>
        <authorList>
            <person name="Shen Q."/>
            <person name="Zhang L."/>
            <person name="Liao Z."/>
            <person name="Wang S."/>
            <person name="Yan T."/>
            <person name="Shi P."/>
            <person name="Liu M."/>
            <person name="Fu X."/>
            <person name="Pan Q."/>
            <person name="Wang Y."/>
            <person name="Lv Z."/>
            <person name="Lu X."/>
            <person name="Zhang F."/>
            <person name="Jiang W."/>
            <person name="Ma Y."/>
            <person name="Chen M."/>
            <person name="Hao X."/>
            <person name="Li L."/>
            <person name="Tang Y."/>
            <person name="Lv G."/>
            <person name="Zhou Y."/>
            <person name="Sun X."/>
            <person name="Brodelius P.E."/>
            <person name="Rose J.K.C."/>
            <person name="Tang K."/>
        </authorList>
    </citation>
    <scope>NUCLEOTIDE SEQUENCE [LARGE SCALE GENOMIC DNA]</scope>
    <source>
        <strain evidence="5">cv. Huhao1</strain>
        <tissue evidence="4">Leaf</tissue>
    </source>
</reference>
<evidence type="ECO:0000259" key="3">
    <source>
        <dbReference type="PROSITE" id="PS50969"/>
    </source>
</evidence>
<dbReference type="SMART" id="SM00577">
    <property type="entry name" value="CPDc"/>
    <property type="match status" value="1"/>
</dbReference>
<dbReference type="OrthoDB" id="1711508at2759"/>
<comment type="function">
    <text evidence="1">Essential component of the TIM23 complex, a complex that mediates the translocation of transit peptide-containing proteins across the mitochondrial inner membrane.</text>
</comment>
<proteinExistence type="inferred from homology"/>
<gene>
    <name evidence="4" type="ORF">CTI12_AA523180</name>
</gene>
<keyword evidence="5" id="KW-1185">Reference proteome</keyword>
<dbReference type="PANTHER" id="PTHR12210">
    <property type="entry name" value="DULLARD PROTEIN PHOSPHATASE"/>
    <property type="match status" value="1"/>
</dbReference>
<evidence type="ECO:0000256" key="2">
    <source>
        <dbReference type="SAM" id="MobiDB-lite"/>
    </source>
</evidence>
<dbReference type="Pfam" id="PF03031">
    <property type="entry name" value="NIF"/>
    <property type="match status" value="1"/>
</dbReference>
<keyword evidence="1" id="KW-0496">Mitochondrion</keyword>
<comment type="caution">
    <text evidence="4">The sequence shown here is derived from an EMBL/GenBank/DDBJ whole genome shotgun (WGS) entry which is preliminary data.</text>
</comment>
<accession>A0A2U1L6N7</accession>
<evidence type="ECO:0000313" key="5">
    <source>
        <dbReference type="Proteomes" id="UP000245207"/>
    </source>
</evidence>
<organism evidence="4 5">
    <name type="scientific">Artemisia annua</name>
    <name type="common">Sweet wormwood</name>
    <dbReference type="NCBI Taxonomy" id="35608"/>
    <lineage>
        <taxon>Eukaryota</taxon>
        <taxon>Viridiplantae</taxon>
        <taxon>Streptophyta</taxon>
        <taxon>Embryophyta</taxon>
        <taxon>Tracheophyta</taxon>
        <taxon>Spermatophyta</taxon>
        <taxon>Magnoliopsida</taxon>
        <taxon>eudicotyledons</taxon>
        <taxon>Gunneridae</taxon>
        <taxon>Pentapetalae</taxon>
        <taxon>asterids</taxon>
        <taxon>campanulids</taxon>
        <taxon>Asterales</taxon>
        <taxon>Asteraceae</taxon>
        <taxon>Asteroideae</taxon>
        <taxon>Anthemideae</taxon>
        <taxon>Artemisiinae</taxon>
        <taxon>Artemisia</taxon>
    </lineage>
</organism>
<dbReference type="InterPro" id="IPR023214">
    <property type="entry name" value="HAD_sf"/>
</dbReference>
<feature type="region of interest" description="Disordered" evidence="2">
    <location>
        <begin position="47"/>
        <end position="85"/>
    </location>
</feature>
<dbReference type="InterPro" id="IPR004274">
    <property type="entry name" value="FCP1_dom"/>
</dbReference>
<dbReference type="EMBL" id="PKPP01011164">
    <property type="protein sequence ID" value="PWA44654.1"/>
    <property type="molecule type" value="Genomic_DNA"/>
</dbReference>
<evidence type="ECO:0000256" key="1">
    <source>
        <dbReference type="RuleBase" id="RU365079"/>
    </source>
</evidence>
<dbReference type="PROSITE" id="PS50969">
    <property type="entry name" value="FCP1"/>
    <property type="match status" value="1"/>
</dbReference>
<evidence type="ECO:0000313" key="4">
    <source>
        <dbReference type="EMBL" id="PWA44654.1"/>
    </source>
</evidence>
<keyword evidence="1" id="KW-0813">Transport</keyword>
<dbReference type="SUPFAM" id="SSF56784">
    <property type="entry name" value="HAD-like"/>
    <property type="match status" value="1"/>
</dbReference>
<name>A0A2U1L6N7_ARTAN</name>
<comment type="subcellular location">
    <subcellularLocation>
        <location evidence="1">Mitochondrion inner membrane</location>
        <topology evidence="1">Single-pass membrane protein</topology>
    </subcellularLocation>
</comment>
<dbReference type="GO" id="GO:0005744">
    <property type="term" value="C:TIM23 mitochondrial import inner membrane translocase complex"/>
    <property type="evidence" value="ECO:0007669"/>
    <property type="project" value="UniProtKB-UniRule"/>
</dbReference>
<comment type="similarity">
    <text evidence="1">Belongs to the TIM50 family.</text>
</comment>
<dbReference type="InterPro" id="IPR050365">
    <property type="entry name" value="TIM50"/>
</dbReference>